<dbReference type="InterPro" id="IPR000340">
    <property type="entry name" value="Dual-sp_phosphatase_cat-dom"/>
</dbReference>
<dbReference type="GO" id="GO:0070372">
    <property type="term" value="P:regulation of ERK1 and ERK2 cascade"/>
    <property type="evidence" value="ECO:0007669"/>
    <property type="project" value="TreeGrafter"/>
</dbReference>
<protein>
    <recommendedName>
        <fullName evidence="2">Dual specificity phosphatase catalytic domain-containing protein</fullName>
    </recommendedName>
</protein>
<feature type="compositionally biased region" description="Acidic residues" evidence="1">
    <location>
        <begin position="134"/>
        <end position="143"/>
    </location>
</feature>
<dbReference type="Gene3D" id="3.90.190.10">
    <property type="entry name" value="Protein tyrosine phosphatase superfamily"/>
    <property type="match status" value="1"/>
</dbReference>
<dbReference type="GO" id="GO:0005654">
    <property type="term" value="C:nucleoplasm"/>
    <property type="evidence" value="ECO:0007669"/>
    <property type="project" value="TreeGrafter"/>
</dbReference>
<accession>A0A9P7K4C7</accession>
<dbReference type="Pfam" id="PF00782">
    <property type="entry name" value="DSPc"/>
    <property type="match status" value="1"/>
</dbReference>
<dbReference type="OrthoDB" id="2017893at2759"/>
<dbReference type="InterPro" id="IPR052449">
    <property type="entry name" value="STYX-Interacting_Phosphatase"/>
</dbReference>
<evidence type="ECO:0000313" key="4">
    <source>
        <dbReference type="Proteomes" id="UP000775547"/>
    </source>
</evidence>
<dbReference type="SUPFAM" id="SSF52799">
    <property type="entry name" value="(Phosphotyrosine protein) phosphatases II"/>
    <property type="match status" value="1"/>
</dbReference>
<comment type="caution">
    <text evidence="3">The sequence shown here is derived from an EMBL/GenBank/DDBJ whole genome shotgun (WGS) entry which is preliminary data.</text>
</comment>
<reference evidence="3" key="2">
    <citation type="submission" date="2021-10" db="EMBL/GenBank/DDBJ databases">
        <title>Phylogenomics reveals ancestral predisposition of the termite-cultivated fungus Termitomyces towards a domesticated lifestyle.</title>
        <authorList>
            <person name="Auxier B."/>
            <person name="Grum-Grzhimaylo A."/>
            <person name="Cardenas M.E."/>
            <person name="Lodge J.D."/>
            <person name="Laessoe T."/>
            <person name="Pedersen O."/>
            <person name="Smith M.E."/>
            <person name="Kuyper T.W."/>
            <person name="Franco-Molano E.A."/>
            <person name="Baroni T.J."/>
            <person name="Aanen D.K."/>
        </authorList>
    </citation>
    <scope>NUCLEOTIDE SEQUENCE</scope>
    <source>
        <strain evidence="3">AP01</strain>
        <tissue evidence="3">Mycelium</tissue>
    </source>
</reference>
<dbReference type="GO" id="GO:1990444">
    <property type="term" value="F:F-box domain binding"/>
    <property type="evidence" value="ECO:0007669"/>
    <property type="project" value="TreeGrafter"/>
</dbReference>
<proteinExistence type="predicted"/>
<organism evidence="3 4">
    <name type="scientific">Asterophora parasitica</name>
    <dbReference type="NCBI Taxonomy" id="117018"/>
    <lineage>
        <taxon>Eukaryota</taxon>
        <taxon>Fungi</taxon>
        <taxon>Dikarya</taxon>
        <taxon>Basidiomycota</taxon>
        <taxon>Agaricomycotina</taxon>
        <taxon>Agaricomycetes</taxon>
        <taxon>Agaricomycetidae</taxon>
        <taxon>Agaricales</taxon>
        <taxon>Tricholomatineae</taxon>
        <taxon>Lyophyllaceae</taxon>
        <taxon>Asterophora</taxon>
    </lineage>
</organism>
<dbReference type="PANTHER" id="PTHR46588:SF1">
    <property type="entry name" value="SERINE_THREONINE_TYROSINE-INTERACTING PROTEIN"/>
    <property type="match status" value="1"/>
</dbReference>
<dbReference type="InterPro" id="IPR029021">
    <property type="entry name" value="Prot-tyrosine_phosphatase-like"/>
</dbReference>
<dbReference type="Proteomes" id="UP000775547">
    <property type="component" value="Unassembled WGS sequence"/>
</dbReference>
<dbReference type="AlphaFoldDB" id="A0A9P7K4C7"/>
<sequence>MTLDVEDNEEQNLIRVFPACVQSTGCQLHYVAHRLSAPNNSSTPHSPPAAASSFTATVSGISLSPAFVVMFTMQHYGISWEDALHYVQNRRYCISPNGGFMTQIKEYEAIYKAKQAVAAYPPTARGVSRRKREDEDEDGDEREDDRKRALVSNDPDPVPTRKHDPDAMETS</sequence>
<evidence type="ECO:0000313" key="3">
    <source>
        <dbReference type="EMBL" id="KAG5634726.1"/>
    </source>
</evidence>
<keyword evidence="4" id="KW-1185">Reference proteome</keyword>
<reference evidence="3" key="1">
    <citation type="submission" date="2020-07" db="EMBL/GenBank/DDBJ databases">
        <authorList>
            <person name="Nieuwenhuis M."/>
            <person name="Van De Peppel L.J.J."/>
        </authorList>
    </citation>
    <scope>NUCLEOTIDE SEQUENCE</scope>
    <source>
        <strain evidence="3">AP01</strain>
        <tissue evidence="3">Mycelium</tissue>
    </source>
</reference>
<name>A0A9P7K4C7_9AGAR</name>
<dbReference type="PANTHER" id="PTHR46588">
    <property type="entry name" value="SERINE/THREONINE/TYROSINE-INTERACTING PROTEIN"/>
    <property type="match status" value="1"/>
</dbReference>
<feature type="domain" description="Dual specificity phosphatase catalytic" evidence="2">
    <location>
        <begin position="59"/>
        <end position="108"/>
    </location>
</feature>
<dbReference type="GO" id="GO:0005737">
    <property type="term" value="C:cytoplasm"/>
    <property type="evidence" value="ECO:0007669"/>
    <property type="project" value="TreeGrafter"/>
</dbReference>
<dbReference type="GO" id="GO:0062026">
    <property type="term" value="P:negative regulation of SCF-dependent proteasomal ubiquitin-dependent catabolic process"/>
    <property type="evidence" value="ECO:0007669"/>
    <property type="project" value="TreeGrafter"/>
</dbReference>
<dbReference type="EMBL" id="JABCKV010003589">
    <property type="protein sequence ID" value="KAG5634726.1"/>
    <property type="molecule type" value="Genomic_DNA"/>
</dbReference>
<evidence type="ECO:0000256" key="1">
    <source>
        <dbReference type="SAM" id="MobiDB-lite"/>
    </source>
</evidence>
<feature type="compositionally biased region" description="Basic and acidic residues" evidence="1">
    <location>
        <begin position="159"/>
        <end position="171"/>
    </location>
</feature>
<evidence type="ECO:0000259" key="2">
    <source>
        <dbReference type="Pfam" id="PF00782"/>
    </source>
</evidence>
<gene>
    <name evidence="3" type="ORF">DXG03_005703</name>
</gene>
<feature type="region of interest" description="Disordered" evidence="1">
    <location>
        <begin position="121"/>
        <end position="171"/>
    </location>
</feature>